<evidence type="ECO:0000259" key="4">
    <source>
        <dbReference type="Pfam" id="PF00557"/>
    </source>
</evidence>
<evidence type="ECO:0000256" key="2">
    <source>
        <dbReference type="ARBA" id="ARBA00022801"/>
    </source>
</evidence>
<keyword evidence="2" id="KW-0378">Hydrolase</keyword>
<gene>
    <name evidence="6" type="ORF">OSSY52_10890</name>
</gene>
<dbReference type="PROSITE" id="PS00491">
    <property type="entry name" value="PROLINE_PEPTIDASE"/>
    <property type="match status" value="1"/>
</dbReference>
<evidence type="ECO:0000256" key="3">
    <source>
        <dbReference type="RuleBase" id="RU000590"/>
    </source>
</evidence>
<dbReference type="Pfam" id="PF01321">
    <property type="entry name" value="Creatinase_N"/>
    <property type="match status" value="1"/>
</dbReference>
<reference evidence="6 7" key="1">
    <citation type="submission" date="2018-06" db="EMBL/GenBank/DDBJ databases">
        <title>Genome sequencing of Oceanotoga sp. sy52.</title>
        <authorList>
            <person name="Mori K."/>
        </authorList>
    </citation>
    <scope>NUCLEOTIDE SEQUENCE [LARGE SCALE GENOMIC DNA]</scope>
    <source>
        <strain evidence="7">sy52</strain>
    </source>
</reference>
<dbReference type="PANTHER" id="PTHR46112">
    <property type="entry name" value="AMINOPEPTIDASE"/>
    <property type="match status" value="1"/>
</dbReference>
<keyword evidence="1 3" id="KW-0479">Metal-binding</keyword>
<dbReference type="GO" id="GO:0016787">
    <property type="term" value="F:hydrolase activity"/>
    <property type="evidence" value="ECO:0007669"/>
    <property type="project" value="UniProtKB-KW"/>
</dbReference>
<keyword evidence="7" id="KW-1185">Reference proteome</keyword>
<feature type="domain" description="Peptidase M24" evidence="4">
    <location>
        <begin position="135"/>
        <end position="337"/>
    </location>
</feature>
<feature type="domain" description="Creatinase N-terminal" evidence="5">
    <location>
        <begin position="3"/>
        <end position="127"/>
    </location>
</feature>
<dbReference type="InParanoid" id="A0A7G1G3F3"/>
<dbReference type="RefSeq" id="WP_190616011.1">
    <property type="nucleotide sequence ID" value="NZ_AP018712.1"/>
</dbReference>
<dbReference type="SUPFAM" id="SSF55920">
    <property type="entry name" value="Creatinase/aminopeptidase"/>
    <property type="match status" value="1"/>
</dbReference>
<dbReference type="GO" id="GO:0046872">
    <property type="term" value="F:metal ion binding"/>
    <property type="evidence" value="ECO:0007669"/>
    <property type="project" value="UniProtKB-KW"/>
</dbReference>
<name>A0A7G1G3F3_9BACT</name>
<evidence type="ECO:0000313" key="7">
    <source>
        <dbReference type="Proteomes" id="UP000516361"/>
    </source>
</evidence>
<sequence length="353" mass="39914">MDRMNKAIENMQKNGIDQMLVTTTSDIFYLTGEWIDPGERFLGLLLNSNGDKKLFINKLFPVKTKNIKSFIYEDKENPIEIFSSHINKNKRLGIDKNWSAKFLIELMEKINIKVFNSSKVIEGMRVIKDAEEINKMRLSSQINDKAMKEVQKLIPNMMTEKMVARAVSNILEKLGAEGNSFEPIIAYGENAGEPHHISDKTKIKHGDSVIIDMGGVKDFYCSDMTRTIFFGAPKDEYKKIYNIVLEANLKGIEAVKPGNKFSDVDNAARSVIEKAGYGEYFTHRTGHNIGIDVHEWPNVSSDNDMELKPGMIFSVEPGIYLNGKVGVRIEDLVLVTKNGCEVLNSFDKSFNII</sequence>
<dbReference type="EMBL" id="AP018712">
    <property type="protein sequence ID" value="BBE30948.1"/>
    <property type="molecule type" value="Genomic_DNA"/>
</dbReference>
<dbReference type="Pfam" id="PF00557">
    <property type="entry name" value="Peptidase_M24"/>
    <property type="match status" value="1"/>
</dbReference>
<evidence type="ECO:0000259" key="5">
    <source>
        <dbReference type="Pfam" id="PF01321"/>
    </source>
</evidence>
<dbReference type="AlphaFoldDB" id="A0A7G1G3F3"/>
<dbReference type="InterPro" id="IPR050659">
    <property type="entry name" value="Peptidase_M24B"/>
</dbReference>
<dbReference type="InterPro" id="IPR001131">
    <property type="entry name" value="Peptidase_M24B_aminopep-P_CS"/>
</dbReference>
<protein>
    <submittedName>
        <fullName evidence="6">Proline dipeptidase</fullName>
    </submittedName>
</protein>
<dbReference type="FunCoup" id="A0A7G1G3F3">
    <property type="interactions" value="265"/>
</dbReference>
<dbReference type="Proteomes" id="UP000516361">
    <property type="component" value="Chromosome"/>
</dbReference>
<dbReference type="KEGG" id="ocy:OSSY52_10890"/>
<accession>A0A7G1G3F3</accession>
<organism evidence="6 7">
    <name type="scientific">Tepiditoga spiralis</name>
    <dbReference type="NCBI Taxonomy" id="2108365"/>
    <lineage>
        <taxon>Bacteria</taxon>
        <taxon>Thermotogati</taxon>
        <taxon>Thermotogota</taxon>
        <taxon>Thermotogae</taxon>
        <taxon>Petrotogales</taxon>
        <taxon>Petrotogaceae</taxon>
        <taxon>Tepiditoga</taxon>
    </lineage>
</organism>
<dbReference type="Gene3D" id="3.90.230.10">
    <property type="entry name" value="Creatinase/methionine aminopeptidase superfamily"/>
    <property type="match status" value="1"/>
</dbReference>
<dbReference type="SUPFAM" id="SSF53092">
    <property type="entry name" value="Creatinase/prolidase N-terminal domain"/>
    <property type="match status" value="1"/>
</dbReference>
<dbReference type="InterPro" id="IPR029149">
    <property type="entry name" value="Creatin/AminoP/Spt16_N"/>
</dbReference>
<dbReference type="InterPro" id="IPR000994">
    <property type="entry name" value="Pept_M24"/>
</dbReference>
<evidence type="ECO:0000256" key="1">
    <source>
        <dbReference type="ARBA" id="ARBA00022723"/>
    </source>
</evidence>
<dbReference type="CDD" id="cd01092">
    <property type="entry name" value="APP-like"/>
    <property type="match status" value="1"/>
</dbReference>
<proteinExistence type="inferred from homology"/>
<dbReference type="PANTHER" id="PTHR46112:SF3">
    <property type="entry name" value="AMINOPEPTIDASE YPDF"/>
    <property type="match status" value="1"/>
</dbReference>
<evidence type="ECO:0000313" key="6">
    <source>
        <dbReference type="EMBL" id="BBE30948.1"/>
    </source>
</evidence>
<dbReference type="InterPro" id="IPR036005">
    <property type="entry name" value="Creatinase/aminopeptidase-like"/>
</dbReference>
<dbReference type="InterPro" id="IPR000587">
    <property type="entry name" value="Creatinase_N"/>
</dbReference>
<comment type="similarity">
    <text evidence="3">Belongs to the peptidase M24B family.</text>
</comment>
<dbReference type="Gene3D" id="3.40.350.10">
    <property type="entry name" value="Creatinase/prolidase N-terminal domain"/>
    <property type="match status" value="1"/>
</dbReference>